<evidence type="ECO:0000259" key="4">
    <source>
        <dbReference type="Pfam" id="PF16656"/>
    </source>
</evidence>
<protein>
    <submittedName>
        <fullName evidence="6">Metallophosphoesterase family protein</fullName>
        <ecNumber evidence="6">3.1.-.-</ecNumber>
    </submittedName>
</protein>
<dbReference type="Proteomes" id="UP001167831">
    <property type="component" value="Unassembled WGS sequence"/>
</dbReference>
<evidence type="ECO:0000256" key="2">
    <source>
        <dbReference type="SAM" id="SignalP"/>
    </source>
</evidence>
<feature type="signal peptide" evidence="2">
    <location>
        <begin position="1"/>
        <end position="21"/>
    </location>
</feature>
<proteinExistence type="predicted"/>
<sequence length="950" mass="104303">MNRNIILSACMLMFASHYAGAQRTVSGFSEVRITEGDSKLIDGQERTEPDIYYVDKGDGTYQAIRLTVAPAGRSAMTVPYIYMNTSHSICVNWKSMTDGAGSVVRYGRDADNLSSSVEAGSTRITARHFWNSAVIDHLEPDAVYYYRVESKAGNSDVYRFRTMPAPGSGKKIRVLLIGDHQRNERSDYEWMLKAAQRTVSEKYGDAPFEDNINFIMNVGDQVDGGWSELYETVHLFKSRSVSPSLSTMTAVGNHEYREDPELRLYKSHYRYDALSYAGISSGTATYYAYQAGRTLFVVIDSDDPSAEQKMWVRKVIAAAADDENVDFIVSVQHRPLYAEQYSGDVSPWMLNEIMPILSSTPKHVLNYSGHHHLYARGQMRDTPVYHIISGGGVGTSAEGYEQLWGKTPDNYNHEEVQKTIDHWTYQIAEFDPQSLTMTVETYSVGNSRLALDNVLVDRFVRRLGDNTVPALPAVTPAGGEVTLPYVFTQAGKADGIAAVEYQIARDDAFKDIVLDRLTNCEDFYGVDDKYMPLDINAGKDITRLSLESGALTDGTYYIRVRNRNDNLLWSDYSAPEKFTVTGSTAQSALSLDGHFFRTGSELEFSYAGAPVGTDAWVGIYVYGKTPGTADLSYKYAYTDAASGTWRCTIDEPGAYFAVLFKDSGYTEITDRVTFMVSDNCDDNTLPSITTDRKVYAEGDPVSVSYDNAPCIDRDWIGLYERSAVPVSSKCPTYAYVGDSPQGSLTLNVEGTYNFTSPLKAGVYFAGYFNADNYHEPCGRAVFVIGKPVVLETGRPEYLSTEKVEAFYEGLPCFGDEQVAVFGGKGLQACFPVSGSGCSLEIGSLPEGEYEMCVVTEGMTEISSRVAFSVVSPTGVSSASSARAEVTLAGGSLCVSSPEGVRNVDVYDSCGTLIASHDADGSERVSIPFHGYVGVCIVNVNGETAGKLMLK</sequence>
<feature type="domain" description="Purple acid phosphatase N-terminal" evidence="4">
    <location>
        <begin position="84"/>
        <end position="162"/>
    </location>
</feature>
<dbReference type="Pfam" id="PF00149">
    <property type="entry name" value="Metallophos"/>
    <property type="match status" value="1"/>
</dbReference>
<feature type="domain" description="Calcineurin-like phosphoesterase" evidence="3">
    <location>
        <begin position="172"/>
        <end position="373"/>
    </location>
</feature>
<dbReference type="EMBL" id="JAUEIF010000012">
    <property type="protein sequence ID" value="MDN0026102.1"/>
    <property type="molecule type" value="Genomic_DNA"/>
</dbReference>
<dbReference type="EC" id="3.1.-.-" evidence="6"/>
<evidence type="ECO:0000256" key="1">
    <source>
        <dbReference type="ARBA" id="ARBA00022729"/>
    </source>
</evidence>
<evidence type="ECO:0000259" key="3">
    <source>
        <dbReference type="Pfam" id="PF00149"/>
    </source>
</evidence>
<gene>
    <name evidence="5" type="ORF">QVN81_12140</name>
    <name evidence="6" type="ORF">QVN84_11315</name>
</gene>
<dbReference type="SUPFAM" id="SSF49363">
    <property type="entry name" value="Purple acid phosphatase, N-terminal domain"/>
    <property type="match status" value="1"/>
</dbReference>
<dbReference type="Gene3D" id="2.60.40.380">
    <property type="entry name" value="Purple acid phosphatase-like, N-terminal"/>
    <property type="match status" value="1"/>
</dbReference>
<organism evidence="6 8">
    <name type="scientific">Leyella lascolaii</name>
    <dbReference type="NCBI Taxonomy" id="1776379"/>
    <lineage>
        <taxon>Bacteria</taxon>
        <taxon>Pseudomonadati</taxon>
        <taxon>Bacteroidota</taxon>
        <taxon>Bacteroidia</taxon>
        <taxon>Bacteroidales</taxon>
        <taxon>Prevotellaceae</taxon>
        <taxon>Leyella</taxon>
    </lineage>
</organism>
<dbReference type="InterPro" id="IPR004843">
    <property type="entry name" value="Calcineurin-like_PHP"/>
</dbReference>
<dbReference type="InterPro" id="IPR008963">
    <property type="entry name" value="Purple_acid_Pase-like_N"/>
</dbReference>
<evidence type="ECO:0000313" key="6">
    <source>
        <dbReference type="EMBL" id="MDN0026102.1"/>
    </source>
</evidence>
<feature type="chain" id="PRO_5043532469" evidence="2">
    <location>
        <begin position="22"/>
        <end position="950"/>
    </location>
</feature>
<reference evidence="6" key="1">
    <citation type="submission" date="2023-06" db="EMBL/GenBank/DDBJ databases">
        <authorList>
            <person name="Zeman M."/>
            <person name="Kubasova T."/>
            <person name="Jahodarova E."/>
            <person name="Nykrynova M."/>
            <person name="Rychlik I."/>
        </authorList>
    </citation>
    <scope>NUCLEOTIDE SEQUENCE</scope>
    <source>
        <strain evidence="6">ET15</strain>
        <strain evidence="5">ET37</strain>
    </source>
</reference>
<reference evidence="6" key="2">
    <citation type="submission" date="2023-08" db="EMBL/GenBank/DDBJ databases">
        <title>Identification and characterization of horizontal gene transfer across gut microbiota members of farm animals based on homology search.</title>
        <authorList>
            <person name="Schwarzerova J."/>
            <person name="Nykrynova M."/>
            <person name="Jureckova K."/>
            <person name="Cejkova D."/>
            <person name="Rychlik I."/>
        </authorList>
    </citation>
    <scope>NUCLEOTIDE SEQUENCE</scope>
    <source>
        <strain evidence="6">ET15</strain>
        <strain evidence="5">ET37</strain>
    </source>
</reference>
<evidence type="ECO:0000313" key="7">
    <source>
        <dbReference type="Proteomes" id="UP001167831"/>
    </source>
</evidence>
<dbReference type="Proteomes" id="UP001168478">
    <property type="component" value="Unassembled WGS sequence"/>
</dbReference>
<dbReference type="InterPro" id="IPR015914">
    <property type="entry name" value="PAPs_N"/>
</dbReference>
<dbReference type="InterPro" id="IPR013783">
    <property type="entry name" value="Ig-like_fold"/>
</dbReference>
<dbReference type="Pfam" id="PF16656">
    <property type="entry name" value="Pur_ac_phosph_N"/>
    <property type="match status" value="1"/>
</dbReference>
<name>A0AAW7JKZ4_9BACT</name>
<dbReference type="EMBL" id="JAUEIE010000018">
    <property type="protein sequence ID" value="MDN0023757.1"/>
    <property type="molecule type" value="Genomic_DNA"/>
</dbReference>
<dbReference type="GO" id="GO:0003993">
    <property type="term" value="F:acid phosphatase activity"/>
    <property type="evidence" value="ECO:0007669"/>
    <property type="project" value="InterPro"/>
</dbReference>
<keyword evidence="7" id="KW-1185">Reference proteome</keyword>
<dbReference type="PANTHER" id="PTHR22953:SF153">
    <property type="entry name" value="PURPLE ACID PHOSPHATASE"/>
    <property type="match status" value="1"/>
</dbReference>
<dbReference type="PANTHER" id="PTHR22953">
    <property type="entry name" value="ACID PHOSPHATASE RELATED"/>
    <property type="match status" value="1"/>
</dbReference>
<dbReference type="GO" id="GO:0046872">
    <property type="term" value="F:metal ion binding"/>
    <property type="evidence" value="ECO:0007669"/>
    <property type="project" value="InterPro"/>
</dbReference>
<dbReference type="Gene3D" id="3.60.21.10">
    <property type="match status" value="1"/>
</dbReference>
<comment type="caution">
    <text evidence="6">The sequence shown here is derived from an EMBL/GenBank/DDBJ whole genome shotgun (WGS) entry which is preliminary data.</text>
</comment>
<evidence type="ECO:0000313" key="5">
    <source>
        <dbReference type="EMBL" id="MDN0023757.1"/>
    </source>
</evidence>
<evidence type="ECO:0000313" key="8">
    <source>
        <dbReference type="Proteomes" id="UP001168478"/>
    </source>
</evidence>
<keyword evidence="6" id="KW-0378">Hydrolase</keyword>
<keyword evidence="1 2" id="KW-0732">Signal</keyword>
<dbReference type="Gene3D" id="2.60.40.10">
    <property type="entry name" value="Immunoglobulins"/>
    <property type="match status" value="1"/>
</dbReference>
<accession>A0AAW7JKZ4</accession>
<dbReference type="InterPro" id="IPR029052">
    <property type="entry name" value="Metallo-depent_PP-like"/>
</dbReference>
<dbReference type="AlphaFoldDB" id="A0AAW7JKZ4"/>
<dbReference type="InterPro" id="IPR039331">
    <property type="entry name" value="PAPs-like"/>
</dbReference>
<dbReference type="RefSeq" id="WP_289826213.1">
    <property type="nucleotide sequence ID" value="NZ_JAUEIE010000018.1"/>
</dbReference>
<dbReference type="SUPFAM" id="SSF56300">
    <property type="entry name" value="Metallo-dependent phosphatases"/>
    <property type="match status" value="1"/>
</dbReference>